<sequence length="99" mass="11762">MERTITFNEFKGAISRLKNNKAPGIDNFKVEIVKELWKQKPEAILCLINNCFSQGAFTKQWKVANLRIILKDENRDRTLLNSYCTDQLRFCQWSEKYTR</sequence>
<proteinExistence type="predicted"/>
<organism evidence="1 2">
    <name type="scientific">Heterotrigona itama</name>
    <dbReference type="NCBI Taxonomy" id="395501"/>
    <lineage>
        <taxon>Eukaryota</taxon>
        <taxon>Metazoa</taxon>
        <taxon>Ecdysozoa</taxon>
        <taxon>Arthropoda</taxon>
        <taxon>Hexapoda</taxon>
        <taxon>Insecta</taxon>
        <taxon>Pterygota</taxon>
        <taxon>Neoptera</taxon>
        <taxon>Endopterygota</taxon>
        <taxon>Hymenoptera</taxon>
        <taxon>Apocrita</taxon>
        <taxon>Aculeata</taxon>
        <taxon>Apoidea</taxon>
        <taxon>Anthophila</taxon>
        <taxon>Apidae</taxon>
        <taxon>Heterotrigona</taxon>
    </lineage>
</organism>
<evidence type="ECO:0000313" key="1">
    <source>
        <dbReference type="EMBL" id="CAD1473133.1"/>
    </source>
</evidence>
<evidence type="ECO:0000313" key="2">
    <source>
        <dbReference type="Proteomes" id="UP000752696"/>
    </source>
</evidence>
<name>A0A6V7H4P9_9HYME</name>
<dbReference type="Proteomes" id="UP000752696">
    <property type="component" value="Unassembled WGS sequence"/>
</dbReference>
<dbReference type="AlphaFoldDB" id="A0A6V7H4P9"/>
<gene>
    <name evidence="1" type="ORF">MHI_LOCUS355221</name>
</gene>
<protein>
    <recommendedName>
        <fullName evidence="3">Reverse transcriptase domain-containing protein</fullName>
    </recommendedName>
</protein>
<dbReference type="OrthoDB" id="7697131at2759"/>
<accession>A0A6V7H4P9</accession>
<reference evidence="1" key="1">
    <citation type="submission" date="2020-07" db="EMBL/GenBank/DDBJ databases">
        <authorList>
            <person name="Nazaruddin N."/>
        </authorList>
    </citation>
    <scope>NUCLEOTIDE SEQUENCE</scope>
</reference>
<dbReference type="EMBL" id="CAJDYZ010006193">
    <property type="protein sequence ID" value="CAD1473133.1"/>
    <property type="molecule type" value="Genomic_DNA"/>
</dbReference>
<feature type="non-terminal residue" evidence="1">
    <location>
        <position position="99"/>
    </location>
</feature>
<keyword evidence="2" id="KW-1185">Reference proteome</keyword>
<evidence type="ECO:0008006" key="3">
    <source>
        <dbReference type="Google" id="ProtNLM"/>
    </source>
</evidence>
<comment type="caution">
    <text evidence="1">The sequence shown here is derived from an EMBL/GenBank/DDBJ whole genome shotgun (WGS) entry which is preliminary data.</text>
</comment>